<comment type="caution">
    <text evidence="13">Lacks conserved residue(s) required for the propagation of feature annotation.</text>
</comment>
<reference evidence="15" key="1">
    <citation type="submission" date="2022-08" db="EMBL/GenBank/DDBJ databases">
        <title>Complete Genome Sequences of 2 Bosea sp. soil isolates.</title>
        <authorList>
            <person name="Alvarez Arevalo M."/>
            <person name="Sterndorff E.B."/>
            <person name="Faurdal D."/>
            <person name="Joergensen T.S."/>
            <person name="Weber T."/>
        </authorList>
    </citation>
    <scope>NUCLEOTIDE SEQUENCE</scope>
    <source>
        <strain evidence="15">NBC_00436</strain>
    </source>
</reference>
<evidence type="ECO:0000256" key="6">
    <source>
        <dbReference type="ARBA" id="ARBA00022960"/>
    </source>
</evidence>
<comment type="similarity">
    <text evidence="11 13">Belongs to the EPSP synthase family. MurA subfamily.</text>
</comment>
<dbReference type="PANTHER" id="PTHR43783">
    <property type="entry name" value="UDP-N-ACETYLGLUCOSAMINE 1-CARBOXYVINYLTRANSFERASE"/>
    <property type="match status" value="1"/>
</dbReference>
<dbReference type="GO" id="GO:0071555">
    <property type="term" value="P:cell wall organization"/>
    <property type="evidence" value="ECO:0007669"/>
    <property type="project" value="UniProtKB-KW"/>
</dbReference>
<feature type="binding site" evidence="13">
    <location>
        <position position="306"/>
    </location>
    <ligand>
        <name>UDP-N-acetyl-alpha-D-glucosamine</name>
        <dbReference type="ChEBI" id="CHEBI:57705"/>
    </ligand>
</feature>
<feature type="active site" description="Proton donor" evidence="13">
    <location>
        <position position="117"/>
    </location>
</feature>
<dbReference type="InterPro" id="IPR001986">
    <property type="entry name" value="Enolpyruvate_Tfrase_dom"/>
</dbReference>
<dbReference type="Gene3D" id="3.65.10.10">
    <property type="entry name" value="Enolpyruvate transferase domain"/>
    <property type="match status" value="2"/>
</dbReference>
<feature type="binding site" evidence="13">
    <location>
        <position position="328"/>
    </location>
    <ligand>
        <name>UDP-N-acetyl-alpha-D-glucosamine</name>
        <dbReference type="ChEBI" id="CHEBI:57705"/>
    </ligand>
</feature>
<keyword evidence="10 13" id="KW-0670">Pyruvate</keyword>
<dbReference type="GO" id="GO:0008760">
    <property type="term" value="F:UDP-N-acetylglucosamine 1-carboxyvinyltransferase activity"/>
    <property type="evidence" value="ECO:0007669"/>
    <property type="project" value="UniProtKB-UniRule"/>
</dbReference>
<dbReference type="Pfam" id="PF00275">
    <property type="entry name" value="EPSP_synthase"/>
    <property type="match status" value="1"/>
</dbReference>
<comment type="pathway">
    <text evidence="2 13">Cell wall biogenesis; peptidoglycan biosynthesis.</text>
</comment>
<evidence type="ECO:0000256" key="5">
    <source>
        <dbReference type="ARBA" id="ARBA00022679"/>
    </source>
</evidence>
<keyword evidence="6 13" id="KW-0133">Cell shape</keyword>
<dbReference type="GO" id="GO:0019277">
    <property type="term" value="P:UDP-N-acetylgalactosamine biosynthetic process"/>
    <property type="evidence" value="ECO:0007669"/>
    <property type="project" value="InterPro"/>
</dbReference>
<comment type="function">
    <text evidence="13">Cell wall formation. Adds enolpyruvyl to UDP-N-acetylglucosamine.</text>
</comment>
<keyword evidence="8 13" id="KW-0131">Cell cycle</keyword>
<dbReference type="HAMAP" id="MF_00111">
    <property type="entry name" value="MurA"/>
    <property type="match status" value="1"/>
</dbReference>
<evidence type="ECO:0000256" key="9">
    <source>
        <dbReference type="ARBA" id="ARBA00023316"/>
    </source>
</evidence>
<dbReference type="GO" id="GO:0005737">
    <property type="term" value="C:cytoplasm"/>
    <property type="evidence" value="ECO:0007669"/>
    <property type="project" value="UniProtKB-SubCell"/>
</dbReference>
<protein>
    <recommendedName>
        <fullName evidence="13">UDP-N-acetylglucosamine 1-carboxyvinyltransferase</fullName>
        <ecNumber evidence="13">2.5.1.7</ecNumber>
    </recommendedName>
    <alternativeName>
        <fullName evidence="13">Enoylpyruvate transferase</fullName>
    </alternativeName>
    <alternativeName>
        <fullName evidence="13">UDP-N-acetylglucosamine enolpyruvyl transferase</fullName>
        <shortName evidence="13">EPT</shortName>
    </alternativeName>
</protein>
<keyword evidence="4 13" id="KW-0132">Cell division</keyword>
<keyword evidence="5 13" id="KW-0808">Transferase</keyword>
<gene>
    <name evidence="13 15" type="primary">murA</name>
    <name evidence="15" type="ORF">NWE54_16495</name>
</gene>
<evidence type="ECO:0000256" key="2">
    <source>
        <dbReference type="ARBA" id="ARBA00004752"/>
    </source>
</evidence>
<comment type="catalytic activity">
    <reaction evidence="12 13">
        <text>phosphoenolpyruvate + UDP-N-acetyl-alpha-D-glucosamine = UDP-N-acetyl-3-O-(1-carboxyvinyl)-alpha-D-glucosamine + phosphate</text>
        <dbReference type="Rhea" id="RHEA:18681"/>
        <dbReference type="ChEBI" id="CHEBI:43474"/>
        <dbReference type="ChEBI" id="CHEBI:57705"/>
        <dbReference type="ChEBI" id="CHEBI:58702"/>
        <dbReference type="ChEBI" id="CHEBI:68483"/>
        <dbReference type="EC" id="2.5.1.7"/>
    </reaction>
</comment>
<keyword evidence="9 13" id="KW-0961">Cell wall biogenesis/degradation</keyword>
<dbReference type="CDD" id="cd01555">
    <property type="entry name" value="UdpNAET"/>
    <property type="match status" value="1"/>
</dbReference>
<dbReference type="NCBIfam" id="NF006873">
    <property type="entry name" value="PRK09369.1"/>
    <property type="match status" value="1"/>
</dbReference>
<dbReference type="AlphaFoldDB" id="A0A9E8CJ44"/>
<evidence type="ECO:0000256" key="12">
    <source>
        <dbReference type="ARBA" id="ARBA00047527"/>
    </source>
</evidence>
<dbReference type="InterPro" id="IPR005750">
    <property type="entry name" value="UDP_GlcNAc_COvinyl_MurA"/>
</dbReference>
<evidence type="ECO:0000313" key="15">
    <source>
        <dbReference type="EMBL" id="UZF85422.1"/>
    </source>
</evidence>
<name>A0A9E8CJ44_9HYPH</name>
<dbReference type="PANTHER" id="PTHR43783:SF1">
    <property type="entry name" value="UDP-N-ACETYLGLUCOSAMINE 1-CARBOXYVINYLTRANSFERASE"/>
    <property type="match status" value="1"/>
</dbReference>
<evidence type="ECO:0000256" key="10">
    <source>
        <dbReference type="ARBA" id="ARBA00023317"/>
    </source>
</evidence>
<dbReference type="GO" id="GO:0008360">
    <property type="term" value="P:regulation of cell shape"/>
    <property type="evidence" value="ECO:0007669"/>
    <property type="project" value="UniProtKB-KW"/>
</dbReference>
<dbReference type="InterPro" id="IPR013792">
    <property type="entry name" value="RNA3'P_cycl/enolpyr_Trfase_a/b"/>
</dbReference>
<dbReference type="FunFam" id="3.65.10.10:FF:000001">
    <property type="entry name" value="UDP-N-acetylglucosamine 1-carboxyvinyltransferase"/>
    <property type="match status" value="1"/>
</dbReference>
<dbReference type="InterPro" id="IPR050068">
    <property type="entry name" value="MurA_subfamily"/>
</dbReference>
<evidence type="ECO:0000256" key="8">
    <source>
        <dbReference type="ARBA" id="ARBA00023306"/>
    </source>
</evidence>
<evidence type="ECO:0000256" key="11">
    <source>
        <dbReference type="ARBA" id="ARBA00038367"/>
    </source>
</evidence>
<evidence type="ECO:0000256" key="3">
    <source>
        <dbReference type="ARBA" id="ARBA00022490"/>
    </source>
</evidence>
<dbReference type="EC" id="2.5.1.7" evidence="13"/>
<accession>A0A9E8CJ44</accession>
<comment type="subcellular location">
    <subcellularLocation>
        <location evidence="1 13">Cytoplasm</location>
    </subcellularLocation>
</comment>
<feature type="binding site" evidence="13">
    <location>
        <begin position="122"/>
        <end position="126"/>
    </location>
    <ligand>
        <name>UDP-N-acetyl-alpha-D-glucosamine</name>
        <dbReference type="ChEBI" id="CHEBI:57705"/>
    </ligand>
</feature>
<dbReference type="NCBIfam" id="TIGR01072">
    <property type="entry name" value="murA"/>
    <property type="match status" value="1"/>
</dbReference>
<dbReference type="EMBL" id="CP102774">
    <property type="protein sequence ID" value="UZF85422.1"/>
    <property type="molecule type" value="Genomic_DNA"/>
</dbReference>
<evidence type="ECO:0000259" key="14">
    <source>
        <dbReference type="Pfam" id="PF00275"/>
    </source>
</evidence>
<evidence type="ECO:0000256" key="4">
    <source>
        <dbReference type="ARBA" id="ARBA00022618"/>
    </source>
</evidence>
<dbReference type="SUPFAM" id="SSF55205">
    <property type="entry name" value="EPT/RTPC-like"/>
    <property type="match status" value="1"/>
</dbReference>
<feature type="binding site" evidence="13">
    <location>
        <position position="93"/>
    </location>
    <ligand>
        <name>UDP-N-acetyl-alpha-D-glucosamine</name>
        <dbReference type="ChEBI" id="CHEBI:57705"/>
    </ligand>
</feature>
<dbReference type="InterPro" id="IPR036968">
    <property type="entry name" value="Enolpyruvate_Tfrase_sf"/>
</dbReference>
<keyword evidence="7 13" id="KW-0573">Peptidoglycan synthesis</keyword>
<keyword evidence="3 13" id="KW-0963">Cytoplasm</keyword>
<feature type="modified residue" description="2-(S-cysteinyl)pyruvic acid O-phosphothioketal" evidence="13">
    <location>
        <position position="117"/>
    </location>
</feature>
<sequence>MDKLLIRGGQRLSGTVEIRGAKNAALPAFAAALLSDKPLTLRNLPDVVDIQTMQALLEGYGVAFSGRGADALTLDAAQAGPREASYDIVRKMRATILVLGPLVARFGEARVSLPGGCAIGARPVDLHIKALEALGAEINVAGGYIEAKAPRGLSGARIVFPFSSVGATETALLAASLAKGETEIVNAAKEPEVLDLARCLTAMGVRIEGIGSHRLLVQGAQSLSPATHEIVADRIEAGTYAVAAAITGGELELVGARLEHLAAVGEALEAAGVRLWPSDRGLMVTRPGRLTGIDIMTQAYPGFSTDLQAQFMALMSVADGTSLIRETVFENRFMHVPELVRLGADITLKGTSATVRGVASLKAAPVMATDLRASVSLVLAGLVAEGETVVSRIYHLDRGYEALDRKLKRCGADIERVPA</sequence>
<evidence type="ECO:0000256" key="7">
    <source>
        <dbReference type="ARBA" id="ARBA00022984"/>
    </source>
</evidence>
<proteinExistence type="inferred from homology"/>
<feature type="binding site" evidence="13">
    <location>
        <begin position="22"/>
        <end position="23"/>
    </location>
    <ligand>
        <name>phosphoenolpyruvate</name>
        <dbReference type="ChEBI" id="CHEBI:58702"/>
    </ligand>
</feature>
<evidence type="ECO:0000256" key="1">
    <source>
        <dbReference type="ARBA" id="ARBA00004496"/>
    </source>
</evidence>
<dbReference type="GO" id="GO:0009252">
    <property type="term" value="P:peptidoglycan biosynthetic process"/>
    <property type="evidence" value="ECO:0007669"/>
    <property type="project" value="UniProtKB-UniRule"/>
</dbReference>
<dbReference type="GO" id="GO:0051301">
    <property type="term" value="P:cell division"/>
    <property type="evidence" value="ECO:0007669"/>
    <property type="project" value="UniProtKB-KW"/>
</dbReference>
<organism evidence="15">
    <name type="scientific">Bosea sp. NBC_00436</name>
    <dbReference type="NCBI Taxonomy" id="2969620"/>
    <lineage>
        <taxon>Bacteria</taxon>
        <taxon>Pseudomonadati</taxon>
        <taxon>Pseudomonadota</taxon>
        <taxon>Alphaproteobacteria</taxon>
        <taxon>Hyphomicrobiales</taxon>
        <taxon>Boseaceae</taxon>
        <taxon>Bosea</taxon>
    </lineage>
</organism>
<feature type="domain" description="Enolpyruvate transferase" evidence="14">
    <location>
        <begin position="7"/>
        <end position="407"/>
    </location>
</feature>
<evidence type="ECO:0000256" key="13">
    <source>
        <dbReference type="HAMAP-Rule" id="MF_00111"/>
    </source>
</evidence>